<keyword evidence="3" id="KW-0805">Transcription regulation</keyword>
<dbReference type="Pfam" id="PF01590">
    <property type="entry name" value="GAF"/>
    <property type="match status" value="1"/>
</dbReference>
<keyword evidence="5" id="KW-0804">Transcription</keyword>
<dbReference type="PROSITE" id="PS00676">
    <property type="entry name" value="SIGMA54_INTERACT_2"/>
    <property type="match status" value="1"/>
</dbReference>
<evidence type="ECO:0000256" key="1">
    <source>
        <dbReference type="ARBA" id="ARBA00022741"/>
    </source>
</evidence>
<evidence type="ECO:0000256" key="2">
    <source>
        <dbReference type="ARBA" id="ARBA00022840"/>
    </source>
</evidence>
<keyword evidence="8" id="KW-1185">Reference proteome</keyword>
<dbReference type="InterPro" id="IPR003593">
    <property type="entry name" value="AAA+_ATPase"/>
</dbReference>
<evidence type="ECO:0000313" key="7">
    <source>
        <dbReference type="EMBL" id="OWR04529.1"/>
    </source>
</evidence>
<dbReference type="Pfam" id="PF25601">
    <property type="entry name" value="AAA_lid_14"/>
    <property type="match status" value="1"/>
</dbReference>
<organism evidence="7 8">
    <name type="scientific">Roseateles puraquae</name>
    <dbReference type="NCBI Taxonomy" id="431059"/>
    <lineage>
        <taxon>Bacteria</taxon>
        <taxon>Pseudomonadati</taxon>
        <taxon>Pseudomonadota</taxon>
        <taxon>Betaproteobacteria</taxon>
        <taxon>Burkholderiales</taxon>
        <taxon>Sphaerotilaceae</taxon>
        <taxon>Roseateles</taxon>
    </lineage>
</organism>
<dbReference type="CDD" id="cd00009">
    <property type="entry name" value="AAA"/>
    <property type="match status" value="1"/>
</dbReference>
<proteinExistence type="predicted"/>
<dbReference type="SUPFAM" id="SSF52540">
    <property type="entry name" value="P-loop containing nucleoside triphosphate hydrolases"/>
    <property type="match status" value="1"/>
</dbReference>
<evidence type="ECO:0000313" key="8">
    <source>
        <dbReference type="Proteomes" id="UP000197446"/>
    </source>
</evidence>
<dbReference type="InterPro" id="IPR027417">
    <property type="entry name" value="P-loop_NTPase"/>
</dbReference>
<evidence type="ECO:0000256" key="4">
    <source>
        <dbReference type="ARBA" id="ARBA00023125"/>
    </source>
</evidence>
<dbReference type="InterPro" id="IPR002197">
    <property type="entry name" value="HTH_Fis"/>
</dbReference>
<dbReference type="OrthoDB" id="9761705at2"/>
<dbReference type="SUPFAM" id="SSF46689">
    <property type="entry name" value="Homeodomain-like"/>
    <property type="match status" value="1"/>
</dbReference>
<dbReference type="InterPro" id="IPR058031">
    <property type="entry name" value="AAA_lid_NorR"/>
</dbReference>
<keyword evidence="4" id="KW-0238">DNA-binding</keyword>
<dbReference type="GO" id="GO:0043565">
    <property type="term" value="F:sequence-specific DNA binding"/>
    <property type="evidence" value="ECO:0007669"/>
    <property type="project" value="InterPro"/>
</dbReference>
<dbReference type="Gene3D" id="3.30.450.40">
    <property type="match status" value="1"/>
</dbReference>
<dbReference type="Proteomes" id="UP000197446">
    <property type="component" value="Unassembled WGS sequence"/>
</dbReference>
<dbReference type="Gene3D" id="3.40.50.300">
    <property type="entry name" value="P-loop containing nucleotide triphosphate hydrolases"/>
    <property type="match status" value="1"/>
</dbReference>
<dbReference type="PANTHER" id="PTHR32071">
    <property type="entry name" value="TRANSCRIPTIONAL REGULATORY PROTEIN"/>
    <property type="match status" value="1"/>
</dbReference>
<evidence type="ECO:0000256" key="5">
    <source>
        <dbReference type="ARBA" id="ARBA00023163"/>
    </source>
</evidence>
<reference evidence="7 8" key="1">
    <citation type="journal article" date="2007" name="Int. J. Syst. Evol. Microbiol.">
        <title>Description of Pelomonas aquatica sp. nov. and Pelomonas puraquae sp. nov., isolated from industrial and haemodialysis water.</title>
        <authorList>
            <person name="Gomila M."/>
            <person name="Bowien B."/>
            <person name="Falsen E."/>
            <person name="Moore E.R."/>
            <person name="Lalucat J."/>
        </authorList>
    </citation>
    <scope>NUCLEOTIDE SEQUENCE [LARGE SCALE GENOMIC DNA]</scope>
    <source>
        <strain evidence="7 8">CCUG 52769</strain>
    </source>
</reference>
<dbReference type="PROSITE" id="PS00688">
    <property type="entry name" value="SIGMA54_INTERACT_3"/>
    <property type="match status" value="1"/>
</dbReference>
<dbReference type="RefSeq" id="WP_088482665.1">
    <property type="nucleotide sequence ID" value="NZ_NISI01000002.1"/>
</dbReference>
<dbReference type="SUPFAM" id="SSF55781">
    <property type="entry name" value="GAF domain-like"/>
    <property type="match status" value="1"/>
</dbReference>
<dbReference type="PROSITE" id="PS50045">
    <property type="entry name" value="SIGMA54_INTERACT_4"/>
    <property type="match status" value="1"/>
</dbReference>
<dbReference type="InterPro" id="IPR025943">
    <property type="entry name" value="Sigma_54_int_dom_ATP-bd_2"/>
</dbReference>
<dbReference type="InterPro" id="IPR002078">
    <property type="entry name" value="Sigma_54_int"/>
</dbReference>
<dbReference type="FunFam" id="3.40.50.300:FF:000006">
    <property type="entry name" value="DNA-binding transcriptional regulator NtrC"/>
    <property type="match status" value="1"/>
</dbReference>
<dbReference type="GO" id="GO:0005524">
    <property type="term" value="F:ATP binding"/>
    <property type="evidence" value="ECO:0007669"/>
    <property type="project" value="UniProtKB-KW"/>
</dbReference>
<evidence type="ECO:0000256" key="3">
    <source>
        <dbReference type="ARBA" id="ARBA00023015"/>
    </source>
</evidence>
<dbReference type="InterPro" id="IPR003018">
    <property type="entry name" value="GAF"/>
</dbReference>
<dbReference type="AlphaFoldDB" id="A0A254N929"/>
<dbReference type="PRINTS" id="PR01590">
    <property type="entry name" value="HTHFIS"/>
</dbReference>
<name>A0A254N929_9BURK</name>
<dbReference type="Pfam" id="PF00158">
    <property type="entry name" value="Sigma54_activat"/>
    <property type="match status" value="1"/>
</dbReference>
<dbReference type="Pfam" id="PF02954">
    <property type="entry name" value="HTH_8"/>
    <property type="match status" value="1"/>
</dbReference>
<dbReference type="EMBL" id="NISI01000002">
    <property type="protein sequence ID" value="OWR04529.1"/>
    <property type="molecule type" value="Genomic_DNA"/>
</dbReference>
<dbReference type="Gene3D" id="1.10.8.60">
    <property type="match status" value="1"/>
</dbReference>
<sequence>MPTAPTPLRTARRQWLEQGQVDTGLIPDALRASWARCREFGLEPLGRPQGAPHASAAQLARALDHRHSLVAHAKPVMAFLNEQVQGSDSLVLLADAQGLLLHSTGDAHFADRAARVALRPGALWSEQWRGTNAIGTALAEAQPTVVHGGEHYLERNGFLTCAAAPIADPGGQLLGVLDISGDRRGYHRHTLALVRSGARMVEHQLFTARFQAGLVVRLHAQAEGLGTVTEGLLALSEDGWLVGATTAALELLGLARRDIGAATAERALGLTLPQLLAQGGAPRPLPRPAGLPPLWLRVEPGHTLRPRPRATAPAAPATDTAWRPLDALAALDTGDAAFRATLQRARRVLDKPAIPLLLHGETGTGKDVLARALHASSTRRSQPFVAVNCAALPETLIEAELFGYRPGAFTGASRQGAPGRIREAHGGTLFLDEIGDMPLAMQARLLRVLEAREVTPLGGGAAVAVDFRLICASHRRLADEVAAGRFREDLFYRLNGLTLTLPPLRERSDLPALVTKLLQAEAPERALRVDDAVMAALQRLRWPGNVRQLANAVRTAVALLDEGVDVVTAEEWPEEVRAAMEAVPGEGVVTAGDRGHAVRAADGSSRRVASAAVAAVDGDAPEDLRALTAARIREVLAATGGNVSEAARRLGISRNTLYRRAG</sequence>
<protein>
    <submittedName>
        <fullName evidence="7">Sigma-54-dependent Fis family transcriptional regulator</fullName>
    </submittedName>
</protein>
<dbReference type="PROSITE" id="PS00675">
    <property type="entry name" value="SIGMA54_INTERACT_1"/>
    <property type="match status" value="1"/>
</dbReference>
<dbReference type="InterPro" id="IPR025662">
    <property type="entry name" value="Sigma_54_int_dom_ATP-bd_1"/>
</dbReference>
<dbReference type="InterPro" id="IPR029016">
    <property type="entry name" value="GAF-like_dom_sf"/>
</dbReference>
<keyword evidence="2" id="KW-0067">ATP-binding</keyword>
<dbReference type="GO" id="GO:0006355">
    <property type="term" value="P:regulation of DNA-templated transcription"/>
    <property type="evidence" value="ECO:0007669"/>
    <property type="project" value="InterPro"/>
</dbReference>
<dbReference type="PANTHER" id="PTHR32071:SF77">
    <property type="entry name" value="TRANSCRIPTIONAL REGULATORY PROTEIN"/>
    <property type="match status" value="1"/>
</dbReference>
<dbReference type="SMART" id="SM00382">
    <property type="entry name" value="AAA"/>
    <property type="match status" value="1"/>
</dbReference>
<keyword evidence="1" id="KW-0547">Nucleotide-binding</keyword>
<dbReference type="InterPro" id="IPR009057">
    <property type="entry name" value="Homeodomain-like_sf"/>
</dbReference>
<evidence type="ECO:0000259" key="6">
    <source>
        <dbReference type="PROSITE" id="PS50045"/>
    </source>
</evidence>
<dbReference type="InterPro" id="IPR025944">
    <property type="entry name" value="Sigma_54_int_dom_CS"/>
</dbReference>
<gene>
    <name evidence="7" type="ORF">CDO81_08050</name>
</gene>
<dbReference type="Gene3D" id="1.10.10.60">
    <property type="entry name" value="Homeodomain-like"/>
    <property type="match status" value="1"/>
</dbReference>
<feature type="domain" description="Sigma-54 factor interaction" evidence="6">
    <location>
        <begin position="331"/>
        <end position="558"/>
    </location>
</feature>
<accession>A0A254N929</accession>
<comment type="caution">
    <text evidence="7">The sequence shown here is derived from an EMBL/GenBank/DDBJ whole genome shotgun (WGS) entry which is preliminary data.</text>
</comment>